<sequence length="64" mass="7326">MERELEELKVELLKLQAKQITGEKADKDSLEALERDLEDMIKRRVKTVSGDEAVKILSELIGED</sequence>
<evidence type="ECO:0000313" key="1">
    <source>
        <dbReference type="EMBL" id="HHI01600.1"/>
    </source>
</evidence>
<accession>A0A7C5K072</accession>
<comment type="caution">
    <text evidence="1">The sequence shown here is derived from an EMBL/GenBank/DDBJ whole genome shotgun (WGS) entry which is preliminary data.</text>
</comment>
<organism evidence="1">
    <name type="scientific">Thermococcus litoralis</name>
    <dbReference type="NCBI Taxonomy" id="2265"/>
    <lineage>
        <taxon>Archaea</taxon>
        <taxon>Methanobacteriati</taxon>
        <taxon>Methanobacteriota</taxon>
        <taxon>Thermococci</taxon>
        <taxon>Thermococcales</taxon>
        <taxon>Thermococcaceae</taxon>
        <taxon>Thermococcus</taxon>
    </lineage>
</organism>
<dbReference type="AlphaFoldDB" id="A0A7C5K072"/>
<proteinExistence type="predicted"/>
<reference evidence="1" key="1">
    <citation type="journal article" date="2020" name="mSystems">
        <title>Genome- and Community-Level Interaction Insights into Carbon Utilization and Element Cycling Functions of Hydrothermarchaeota in Hydrothermal Sediment.</title>
        <authorList>
            <person name="Zhou Z."/>
            <person name="Liu Y."/>
            <person name="Xu W."/>
            <person name="Pan J."/>
            <person name="Luo Z.H."/>
            <person name="Li M."/>
        </authorList>
    </citation>
    <scope>NUCLEOTIDE SEQUENCE [LARGE SCALE GENOMIC DNA]</scope>
    <source>
        <strain evidence="1">HyVt-93</strain>
    </source>
</reference>
<name>A0A7C5K072_THELI</name>
<gene>
    <name evidence="1" type="ORF">ENL40_09175</name>
</gene>
<dbReference type="Proteomes" id="UP000886217">
    <property type="component" value="Unassembled WGS sequence"/>
</dbReference>
<dbReference type="EMBL" id="DRTU01000373">
    <property type="protein sequence ID" value="HHI01600.1"/>
    <property type="molecule type" value="Genomic_DNA"/>
</dbReference>
<protein>
    <submittedName>
        <fullName evidence="1">Uncharacterized protein</fullName>
    </submittedName>
</protein>